<dbReference type="EMBL" id="CP047289">
    <property type="protein sequence ID" value="QUS35522.1"/>
    <property type="molecule type" value="Genomic_DNA"/>
</dbReference>
<keyword evidence="1" id="KW-0808">Transferase</keyword>
<name>A0A8J8MRP7_9RHOB</name>
<dbReference type="PANTHER" id="PTHR10605">
    <property type="entry name" value="HEPARAN SULFATE SULFOTRANSFERASE"/>
    <property type="match status" value="1"/>
</dbReference>
<evidence type="ECO:0000313" key="3">
    <source>
        <dbReference type="Proteomes" id="UP000679284"/>
    </source>
</evidence>
<dbReference type="KEGG" id="fap:GR316_04085"/>
<dbReference type="InterPro" id="IPR027417">
    <property type="entry name" value="P-loop_NTPase"/>
</dbReference>
<dbReference type="RefSeq" id="WP_211784770.1">
    <property type="nucleotide sequence ID" value="NZ_CP047289.1"/>
</dbReference>
<dbReference type="SUPFAM" id="SSF52540">
    <property type="entry name" value="P-loop containing nucleoside triphosphate hydrolases"/>
    <property type="match status" value="1"/>
</dbReference>
<dbReference type="Gene3D" id="3.40.50.300">
    <property type="entry name" value="P-loop containing nucleotide triphosphate hydrolases"/>
    <property type="match status" value="1"/>
</dbReference>
<accession>A0A8J8MRP7</accession>
<evidence type="ECO:0000313" key="2">
    <source>
        <dbReference type="EMBL" id="QUS35522.1"/>
    </source>
</evidence>
<dbReference type="Pfam" id="PF13469">
    <property type="entry name" value="Sulfotransfer_3"/>
    <property type="match status" value="1"/>
</dbReference>
<evidence type="ECO:0000256" key="1">
    <source>
        <dbReference type="ARBA" id="ARBA00022679"/>
    </source>
</evidence>
<dbReference type="GO" id="GO:0008146">
    <property type="term" value="F:sulfotransferase activity"/>
    <property type="evidence" value="ECO:0007669"/>
    <property type="project" value="InterPro"/>
</dbReference>
<dbReference type="PANTHER" id="PTHR10605:SF56">
    <property type="entry name" value="BIFUNCTIONAL HEPARAN SULFATE N-DEACETYLASE_N-SULFOTRANSFERASE"/>
    <property type="match status" value="1"/>
</dbReference>
<keyword evidence="3" id="KW-1185">Reference proteome</keyword>
<dbReference type="InterPro" id="IPR037359">
    <property type="entry name" value="NST/OST"/>
</dbReference>
<proteinExistence type="predicted"/>
<organism evidence="2 3">
    <name type="scientific">Falsirhodobacter algicola</name>
    <dbReference type="NCBI Taxonomy" id="2692330"/>
    <lineage>
        <taxon>Bacteria</taxon>
        <taxon>Pseudomonadati</taxon>
        <taxon>Pseudomonadota</taxon>
        <taxon>Alphaproteobacteria</taxon>
        <taxon>Rhodobacterales</taxon>
        <taxon>Paracoccaceae</taxon>
        <taxon>Falsirhodobacter</taxon>
    </lineage>
</organism>
<dbReference type="Proteomes" id="UP000679284">
    <property type="component" value="Chromosome"/>
</dbReference>
<reference evidence="2" key="1">
    <citation type="submission" date="2020-01" db="EMBL/GenBank/DDBJ databases">
        <authorList>
            <person name="Yang Y."/>
            <person name="Kwon Y.M."/>
        </authorList>
    </citation>
    <scope>NUCLEOTIDE SEQUENCE</scope>
    <source>
        <strain evidence="2">PG104</strain>
    </source>
</reference>
<gene>
    <name evidence="2" type="ORF">GR316_04085</name>
</gene>
<protein>
    <submittedName>
        <fullName evidence="2">Sulfotransferase family protein</fullName>
    </submittedName>
</protein>
<dbReference type="AlphaFoldDB" id="A0A8J8MRP7"/>
<sequence>MTRQPTILLGVGATKSGTTWLFDQLASHPDCHLRAIKELHYFDTFAGGRWKRQLPKLEARAAKAGGRLRDDLQQWIGVMRRGRLCLRDYLGYLSEGRGDRGLIGDITPSYSLLPARILRRVASMGDVRVLYLMRDPVARLWSQVRMDAKRAATHRTEIAGLAQQMLDRALAGQGGAWMRSDYAGALKRLDAAVDPRKLCVAFYETLMTPQGFDRITSFLGIAPHRPDFAKRVHGGVDVTLSQADRARALTALRPQYDAVARRAGELPAAWQASLAGV</sequence>